<proteinExistence type="inferred from homology"/>
<evidence type="ECO:0000259" key="3">
    <source>
        <dbReference type="Pfam" id="PF14816"/>
    </source>
</evidence>
<gene>
    <name evidence="4" type="ORF">RRG08_026989</name>
</gene>
<evidence type="ECO:0000256" key="2">
    <source>
        <dbReference type="SAM" id="MobiDB-lite"/>
    </source>
</evidence>
<feature type="domain" description="Coiled-coil SMC6 And NSE5 INteracting (CANIN)" evidence="3">
    <location>
        <begin position="53"/>
        <end position="351"/>
    </location>
</feature>
<dbReference type="Proteomes" id="UP001283361">
    <property type="component" value="Unassembled WGS sequence"/>
</dbReference>
<accession>A0AAE1AHW5</accession>
<feature type="region of interest" description="Disordered" evidence="2">
    <location>
        <begin position="81"/>
        <end position="107"/>
    </location>
</feature>
<protein>
    <recommendedName>
        <fullName evidence="3">Coiled-coil SMC6 And NSE5 INteracting (CANIN) domain-containing protein</fullName>
    </recommendedName>
</protein>
<dbReference type="InterPro" id="IPR026161">
    <property type="entry name" value="FAM178"/>
</dbReference>
<dbReference type="Pfam" id="PF14816">
    <property type="entry name" value="CANIN"/>
    <property type="match status" value="1"/>
</dbReference>
<evidence type="ECO:0000313" key="5">
    <source>
        <dbReference type="Proteomes" id="UP001283361"/>
    </source>
</evidence>
<organism evidence="4 5">
    <name type="scientific">Elysia crispata</name>
    <name type="common">lettuce slug</name>
    <dbReference type="NCBI Taxonomy" id="231223"/>
    <lineage>
        <taxon>Eukaryota</taxon>
        <taxon>Metazoa</taxon>
        <taxon>Spiralia</taxon>
        <taxon>Lophotrochozoa</taxon>
        <taxon>Mollusca</taxon>
        <taxon>Gastropoda</taxon>
        <taxon>Heterobranchia</taxon>
        <taxon>Euthyneura</taxon>
        <taxon>Panpulmonata</taxon>
        <taxon>Sacoglossa</taxon>
        <taxon>Placobranchoidea</taxon>
        <taxon>Plakobranchidae</taxon>
        <taxon>Elysia</taxon>
    </lineage>
</organism>
<dbReference type="AlphaFoldDB" id="A0AAE1AHW5"/>
<comment type="caution">
    <text evidence="4">The sequence shown here is derived from an EMBL/GenBank/DDBJ whole genome shotgun (WGS) entry which is preliminary data.</text>
</comment>
<name>A0AAE1AHW5_9GAST</name>
<feature type="compositionally biased region" description="Basic and acidic residues" evidence="2">
    <location>
        <begin position="81"/>
        <end position="94"/>
    </location>
</feature>
<feature type="region of interest" description="Disordered" evidence="2">
    <location>
        <begin position="1"/>
        <end position="59"/>
    </location>
</feature>
<evidence type="ECO:0000313" key="4">
    <source>
        <dbReference type="EMBL" id="KAK3788254.1"/>
    </source>
</evidence>
<evidence type="ECO:0000256" key="1">
    <source>
        <dbReference type="ARBA" id="ARBA00010311"/>
    </source>
</evidence>
<feature type="compositionally biased region" description="Polar residues" evidence="2">
    <location>
        <begin position="35"/>
        <end position="50"/>
    </location>
</feature>
<keyword evidence="5" id="KW-1185">Reference proteome</keyword>
<reference evidence="4" key="1">
    <citation type="journal article" date="2023" name="G3 (Bethesda)">
        <title>A reference genome for the long-term kleptoplast-retaining sea slug Elysia crispata morphotype clarki.</title>
        <authorList>
            <person name="Eastman K.E."/>
            <person name="Pendleton A.L."/>
            <person name="Shaikh M.A."/>
            <person name="Suttiyut T."/>
            <person name="Ogas R."/>
            <person name="Tomko P."/>
            <person name="Gavelis G."/>
            <person name="Widhalm J.R."/>
            <person name="Wisecaver J.H."/>
        </authorList>
    </citation>
    <scope>NUCLEOTIDE SEQUENCE</scope>
    <source>
        <strain evidence="4">ECLA1</strain>
    </source>
</reference>
<sequence length="494" mass="54158">MEDREDDLMKSDSSDSDDHLDVPEFSKIFAPKSKVTPSSNEYKNKYPSSRRTNRLDNLLSDHVKEAAERTRLEKVREQLQQDIKEHDSQGEHESNSQSLASEHEDHLQQLDVKSSEPLLQPGIKVFHQEQFCCLYTIQTSPFACGFTPSGSSIDKILASTTPETLTNLLLSKALVACVEQVSDIDSVLLWLLNLLAIHPSPVTSHSCYINLTGILHQFKVELLSSKNPAYHSWCPHPLSLLRIFINLGAKPEDLLGNYHIYPEDEIRKFLAEENDENNDHQDVVKGSLSKENIQLVLKVLATALQTQMCVPKESLNQMFFMIAKVQLDSNVNKFISLEAQECFGAILQCYRDTDWLSVRDGTDKGLVGADGIQRDGTDKGLVGADGIQRDGTDKGLVGADGIQRDGTDKGLVGADGIQRDGTDKGLVGADGIQRDGTDKGLVGADGIQRDGTDKGLVGADGIQRDGTDKGLVEVSNLCGCVCVGEGRSFSRAAF</sequence>
<dbReference type="PANTHER" id="PTHR16046">
    <property type="entry name" value="SMC5-SMC6 COMPLEX LOCALIZATION FACTOR 2"/>
    <property type="match status" value="1"/>
</dbReference>
<dbReference type="InterPro" id="IPR044276">
    <property type="entry name" value="CANIN_dom"/>
</dbReference>
<dbReference type="EMBL" id="JAWDGP010001773">
    <property type="protein sequence ID" value="KAK3788254.1"/>
    <property type="molecule type" value="Genomic_DNA"/>
</dbReference>
<dbReference type="PANTHER" id="PTHR16046:SF9">
    <property type="entry name" value="SMC5-SMC6 COMPLEX LOCALIZATION FACTOR PROTEIN 2"/>
    <property type="match status" value="1"/>
</dbReference>
<comment type="similarity">
    <text evidence="1">Belongs to the FAM178 family.</text>
</comment>
<feature type="compositionally biased region" description="Basic and acidic residues" evidence="2">
    <location>
        <begin position="1"/>
        <end position="24"/>
    </location>
</feature>